<dbReference type="InterPro" id="IPR001242">
    <property type="entry name" value="Condensation_dom"/>
</dbReference>
<protein>
    <submittedName>
        <fullName evidence="7">Amino acid adenylation domain-containing protein</fullName>
    </submittedName>
</protein>
<dbReference type="UniPathway" id="UPA00011"/>
<dbReference type="Gene3D" id="3.30.559.10">
    <property type="entry name" value="Chloramphenicol acetyltransferase-like domain"/>
    <property type="match status" value="2"/>
</dbReference>
<dbReference type="Pfam" id="PF00975">
    <property type="entry name" value="Thioesterase"/>
    <property type="match status" value="1"/>
</dbReference>
<evidence type="ECO:0000256" key="5">
    <source>
        <dbReference type="SAM" id="MobiDB-lite"/>
    </source>
</evidence>
<dbReference type="InterPro" id="IPR045851">
    <property type="entry name" value="AMP-bd_C_sf"/>
</dbReference>
<dbReference type="Gene3D" id="1.10.1200.10">
    <property type="entry name" value="ACP-like"/>
    <property type="match status" value="2"/>
</dbReference>
<proteinExistence type="inferred from homology"/>
<evidence type="ECO:0000256" key="4">
    <source>
        <dbReference type="ARBA" id="ARBA00022553"/>
    </source>
</evidence>
<dbReference type="Gene3D" id="3.30.300.30">
    <property type="match status" value="3"/>
</dbReference>
<dbReference type="InterPro" id="IPR025110">
    <property type="entry name" value="AMP-bd_C"/>
</dbReference>
<dbReference type="GO" id="GO:0005829">
    <property type="term" value="C:cytosol"/>
    <property type="evidence" value="ECO:0007669"/>
    <property type="project" value="TreeGrafter"/>
</dbReference>
<dbReference type="Gene3D" id="2.30.38.10">
    <property type="entry name" value="Luciferase, Domain 3"/>
    <property type="match status" value="3"/>
</dbReference>
<dbReference type="InterPro" id="IPR023213">
    <property type="entry name" value="CAT-like_dom_sf"/>
</dbReference>
<evidence type="ECO:0000259" key="6">
    <source>
        <dbReference type="PROSITE" id="PS50075"/>
    </source>
</evidence>
<dbReference type="Gene3D" id="3.40.50.1820">
    <property type="entry name" value="alpha/beta hydrolase"/>
    <property type="match status" value="1"/>
</dbReference>
<dbReference type="InterPro" id="IPR006162">
    <property type="entry name" value="Ppantetheine_attach_site"/>
</dbReference>
<dbReference type="GO" id="GO:0044550">
    <property type="term" value="P:secondary metabolite biosynthetic process"/>
    <property type="evidence" value="ECO:0007669"/>
    <property type="project" value="UniProtKB-ARBA"/>
</dbReference>
<dbReference type="InterPro" id="IPR009081">
    <property type="entry name" value="PP-bd_ACP"/>
</dbReference>
<evidence type="ECO:0000313" key="8">
    <source>
        <dbReference type="Proteomes" id="UP000322244"/>
    </source>
</evidence>
<dbReference type="FunFam" id="2.30.38.10:FF:000001">
    <property type="entry name" value="Non-ribosomal peptide synthetase PvdI"/>
    <property type="match status" value="1"/>
</dbReference>
<dbReference type="EMBL" id="VLNY01000009">
    <property type="protein sequence ID" value="KAA0021583.1"/>
    <property type="molecule type" value="Genomic_DNA"/>
</dbReference>
<dbReference type="OrthoDB" id="2472181at2"/>
<organism evidence="7 8">
    <name type="scientific">Antrihabitans cavernicola</name>
    <dbReference type="NCBI Taxonomy" id="2495913"/>
    <lineage>
        <taxon>Bacteria</taxon>
        <taxon>Bacillati</taxon>
        <taxon>Actinomycetota</taxon>
        <taxon>Actinomycetes</taxon>
        <taxon>Mycobacteriales</taxon>
        <taxon>Nocardiaceae</taxon>
        <taxon>Antrihabitans</taxon>
    </lineage>
</organism>
<dbReference type="GO" id="GO:0043041">
    <property type="term" value="P:amino acid activation for nonribosomal peptide biosynthetic process"/>
    <property type="evidence" value="ECO:0007669"/>
    <property type="project" value="TreeGrafter"/>
</dbReference>
<dbReference type="FunFam" id="1.10.1200.10:FF:000005">
    <property type="entry name" value="Nonribosomal peptide synthetase 1"/>
    <property type="match status" value="1"/>
</dbReference>
<dbReference type="FunFam" id="3.40.50.980:FF:000001">
    <property type="entry name" value="Non-ribosomal peptide synthetase"/>
    <property type="match status" value="3"/>
</dbReference>
<dbReference type="SMART" id="SM00823">
    <property type="entry name" value="PKS_PP"/>
    <property type="match status" value="3"/>
</dbReference>
<keyword evidence="4" id="KW-0597">Phosphoprotein</keyword>
<dbReference type="Gene3D" id="3.40.50.980">
    <property type="match status" value="6"/>
</dbReference>
<dbReference type="InterPro" id="IPR020806">
    <property type="entry name" value="PKS_PP-bd"/>
</dbReference>
<dbReference type="SUPFAM" id="SSF56801">
    <property type="entry name" value="Acetyl-CoA synthetase-like"/>
    <property type="match status" value="3"/>
</dbReference>
<evidence type="ECO:0000256" key="3">
    <source>
        <dbReference type="ARBA" id="ARBA00022450"/>
    </source>
</evidence>
<comment type="cofactor">
    <cofactor evidence="1">
        <name>pantetheine 4'-phosphate</name>
        <dbReference type="ChEBI" id="CHEBI:47942"/>
    </cofactor>
</comment>
<dbReference type="NCBIfam" id="NF003417">
    <property type="entry name" value="PRK04813.1"/>
    <property type="match status" value="3"/>
</dbReference>
<dbReference type="PROSITE" id="PS00012">
    <property type="entry name" value="PHOSPHOPANTETHEINE"/>
    <property type="match status" value="3"/>
</dbReference>
<dbReference type="Pfam" id="PF13193">
    <property type="entry name" value="AMP-binding_C"/>
    <property type="match status" value="3"/>
</dbReference>
<feature type="domain" description="Carrier" evidence="6">
    <location>
        <begin position="1612"/>
        <end position="1687"/>
    </location>
</feature>
<comment type="similarity">
    <text evidence="2">Belongs to the ATP-dependent AMP-binding enzyme family.</text>
</comment>
<dbReference type="Pfam" id="PF00668">
    <property type="entry name" value="Condensation"/>
    <property type="match status" value="2"/>
</dbReference>
<feature type="domain" description="Carrier" evidence="6">
    <location>
        <begin position="543"/>
        <end position="618"/>
    </location>
</feature>
<name>A0A5A7SAJ9_9NOCA</name>
<accession>A0A5A7SAJ9</accession>
<dbReference type="InterPro" id="IPR010071">
    <property type="entry name" value="AA_adenyl_dom"/>
</dbReference>
<feature type="region of interest" description="Disordered" evidence="5">
    <location>
        <begin position="1"/>
        <end position="41"/>
    </location>
</feature>
<gene>
    <name evidence="7" type="ORF">FOY51_18730</name>
</gene>
<dbReference type="GO" id="GO:0008610">
    <property type="term" value="P:lipid biosynthetic process"/>
    <property type="evidence" value="ECO:0007669"/>
    <property type="project" value="UniProtKB-ARBA"/>
</dbReference>
<keyword evidence="8" id="KW-1185">Reference proteome</keyword>
<dbReference type="Pfam" id="PF00550">
    <property type="entry name" value="PP-binding"/>
    <property type="match status" value="3"/>
</dbReference>
<evidence type="ECO:0000313" key="7">
    <source>
        <dbReference type="EMBL" id="KAA0021583.1"/>
    </source>
</evidence>
<dbReference type="SUPFAM" id="SSF47336">
    <property type="entry name" value="ACP-like"/>
    <property type="match status" value="3"/>
</dbReference>
<dbReference type="PANTHER" id="PTHR45527:SF1">
    <property type="entry name" value="FATTY ACID SYNTHASE"/>
    <property type="match status" value="1"/>
</dbReference>
<dbReference type="FunFam" id="3.40.50.12780:FF:000012">
    <property type="entry name" value="Non-ribosomal peptide synthetase"/>
    <property type="match status" value="3"/>
</dbReference>
<evidence type="ECO:0000256" key="1">
    <source>
        <dbReference type="ARBA" id="ARBA00001957"/>
    </source>
</evidence>
<sequence>MGELHPRAHANRKANVVPAQPSPKDSAGPQRRPKRSRTRGATLPQLLANAVELSSGSVAVTCAGRSLTYAELDERSSRLARVLIARGIGPEDLVAVTIARSIESVLAVWAITKTGAAFVPIDPEYPTERVEFIIADSGVKLGLTLTAHRGALPTDVEWLALDDPAAERTIADHDGDPITYQERVGALRLTNPAYVIYTSGSTGRPKGVMVTHAGLANFAAEQRERYSIDTGSRTLHFASPSFDASVLELLLATGAGATMVISPTDVFGGAELAQLLRAEQVTHAFITPAALASVDPTGLDTLDVVVVGGEACSAQLVDRWARTLRFHNGYGPTETTIMTNISDPLIPGEPITIGAAIRGMTALVLDSRLNQVPPGVTGELYLAGPGLARGYNRRPGLTGERFVANPNGEPGERMYRSGDLARWRTDNTVEYVGRADFQVKLRGYRIELGEIDAAMMAHPDVEFAVTLAREIQSGTTALVGYIVAVPGREVDVYQLAEFVGESVPAYMVPTTIMSLDRIPLTPVGKLDRGALPAPELLTREYRQPTTPTERVIASVFEAVLSVNRVGAGDDFFELGGNSLVATQAVARIGAEIGTRVPARLLFESSSVEDLAARLGALAVRARTPLVRREPTDRTPLSMAQQRMWLTNQFDVTSPIYNVPFAIRLTGNLDTDALRAAIGDVIERHEPLRTIYPDSDDGPYQEILAASAAVPRLDVERIDESALQNELLGVASSGFDLSKEVPLRGKLLQLGEHDVVLVLIFHHIACDGTSLAPLVRDVLTAYVARAASAPPAWAPLPVRYADFAVWQRELLGDESDQGSLSAEQIRYWVQQLTGLPEMLALPFDRPRPARPSGIGANVEFEIPVDILDGLHRIAREHNATLFMTVHAALAIVLARLSNSDDIAIGTQIAGRGEEALDDLVGMFGNTLALRTAVPLDDRFATVLDRVRDADLGAFSHSDLPFDRVVDVLRPNRSLAFSPLFQVLLMLQNFTPPQLASSELTIAPIEPDLVVAKLDLSVVVAEQILDDGTRAGASGTITYATELFDRATVERFAERLTGVVAAVVADQQVVVGDLPMMLESEERVVAALDARHADTDTDTLVDLVEAQVDRDPSAIALVSDDEALTYAEFDARTNRLARELISIGVGPETRVALSLRRSVDLIVAIYAVLKTGGAYVPLDPDHPAERTEYVLESSTPLVVLTADAEQPVVPATSRLLRIDTLELDGVSDARVTDDERTAPLHPDNAAYVIFTSGSTGRPKGVVVSHRCVVNQMAWMRGQYQLSSSDALLHKTPATFDASVWEIYLPLQIGARMVIARPDGHLDAEYLLHLLRTHGVAIVEFVPSMLALFLSDPALDLPDSLRYVSVGGEELPKALVERFQRAHTAVLDNTYGPTEATVTSTVYRCLPEHDGPIPIGVPVPNTGVYVLDSRLRRVPIGVPGELYLTGVQLARGYLGRTDLTAERFVADALAPDGGGRMYRTGDLVRIVESADPEATGGVLEFLGRTDFQVKLRGLRIELGEIEAALTRHGDVARAVVTVIGDGGPGDQLAAYVVLEPGATLDLAALTEHAEQWLPQYMVPNHVVELDHVPLNASGKLDRRSLPRIEIQQTAPSYRAPTTHAEETIAGIFGELLALDRVGADDSFFELGGNSLIGMRVIARANGALGSALGVRDLFEHPTTTALAARATSGAGDSSQRPPLVPQQRPARIPLSLAQQRMWFLNRFDPGSSVNNIPAVIRLTGDLDVPALRAAIGDVTGRHESLRTIYPDHDGTGYQSVVAASDAIPDVPVIDTAHTDIVDTVASLVTAGFDTTTTIPFRVALLRLDTHDHILVVVVHHIAADGFSIAPLTRDVMVAYSARSAGAEPVWTPLAVQYGDFAIWQRAVLGSEDDPTSIGTRQLAYWRTQLAGLPDQLDLPADRPRPQVASQRGAQLVFGIDENVRSGLEAVAKRQNSTLFMVVHAALAGLLARLSNTTDIVIGTPIAGRGERELDDVIGMFVNTLVLRTDVQPGDAFTDLVDKARTTDLGAFGNAEVPFERLVEVLNPARSTARSPLFQVMLTFQNFGRTALELPGLSISGVDFDVPTAKFDLGFLLSENVTETGAPAGMAGAITYATDLFDAATVQSFADRFTDLLSSVVADPQRAIGDVELLRDDERSTVLTAWNDSARTLDPAATVVSMFDAQVTRTPDAVAVVADSGESLTYREFDARVNRLARWLIGNGVGPESLVGLAIRRSTDLLIGMYAVAKSGGAYVPIDPDQPADRVAYVLEVANPVCVLTSSHAVDTGPWSGTLVDIGSLAVDGFDSTPITDSDRSAPLRPQHTAYVIFTSGSTGRPKGVAVAHQSLANGVSWRQGENPLGRDDAILQKTPFTFDASVREFWWPLLVGARLVVASPDGHRDPNYLVAAIARHRITAMHFVPAMLALFVPAARTGDIESLRLVLCGGEPLPPRLLGALQSITDAEVRNEYGPTEGTVTITRSGPLPAAAEAIIPIGGPVWNSRVYVLDSRLHAVPAGVPGELYIAGVQIARGYQGRPDLTAGRFVPNPFDSTGERMYRTGDLVRWGASGELEYIGRTDFQVKLRGLRIELGEIEASLTGQSAVAQAVAVVRTDSRTGDQLVAYLVGAPGIALDVDAVRTELGRKVPAYMVPTAFVILDALPLNASGKLDRKALPEPVFQSKTFRAPITPIEQTVADTFGEVLGVERVGLDDDFFDLGGNSLVAVRATQRLEDALGTNVALQWLFTDRTVAELAARLMEPASAVVADADSGLGVLIPLRTGGTAAPLFCVHPLFGLAWAYLGLAQYVDRDRPIYGLQSPAILERDFDYATFGELAARYVREIRKLQPSGPYHLLGWSLGGVIAHEIAVALQAAGETVEFLGLMDATPESDFDVFADELTSHMRSLGIELPDEGNLVEISLDRAEEILASYGDVPDMITAEHVQRMFAGAVRMIRLEDAHQTRIFDGDIAFFSAAVDNPEPEDAALKWQPYVSGQVVNFAIPTQHGTMLDPASLDVLGPYLDDRLKQI</sequence>
<dbReference type="InterPro" id="IPR000873">
    <property type="entry name" value="AMP-dep_synth/lig_dom"/>
</dbReference>
<dbReference type="Pfam" id="PF00501">
    <property type="entry name" value="AMP-binding"/>
    <property type="match status" value="3"/>
</dbReference>
<dbReference type="CDD" id="cd19540">
    <property type="entry name" value="LCL_NRPS-like"/>
    <property type="match status" value="2"/>
</dbReference>
<dbReference type="PANTHER" id="PTHR45527">
    <property type="entry name" value="NONRIBOSOMAL PEPTIDE SYNTHETASE"/>
    <property type="match status" value="1"/>
</dbReference>
<dbReference type="Gene3D" id="3.30.559.30">
    <property type="entry name" value="Nonribosomal peptide synthetase, condensation domain"/>
    <property type="match status" value="2"/>
</dbReference>
<dbReference type="PROSITE" id="PS50075">
    <property type="entry name" value="CARRIER"/>
    <property type="match status" value="3"/>
</dbReference>
<dbReference type="InterPro" id="IPR001031">
    <property type="entry name" value="Thioesterase"/>
</dbReference>
<dbReference type="SUPFAM" id="SSF53474">
    <property type="entry name" value="alpha/beta-Hydrolases"/>
    <property type="match status" value="1"/>
</dbReference>
<dbReference type="GO" id="GO:0003824">
    <property type="term" value="F:catalytic activity"/>
    <property type="evidence" value="ECO:0007669"/>
    <property type="project" value="InterPro"/>
</dbReference>
<reference evidence="7 8" key="1">
    <citation type="submission" date="2019-07" db="EMBL/GenBank/DDBJ databases">
        <title>Rhodococcus cavernicolus sp. nov., isolated from a cave.</title>
        <authorList>
            <person name="Lee S.D."/>
        </authorList>
    </citation>
    <scope>NUCLEOTIDE SEQUENCE [LARGE SCALE GENOMIC DNA]</scope>
    <source>
        <strain evidence="7 8">C1-24</strain>
    </source>
</reference>
<keyword evidence="3" id="KW-0596">Phosphopantetheine</keyword>
<dbReference type="PROSITE" id="PS00455">
    <property type="entry name" value="AMP_BINDING"/>
    <property type="match status" value="3"/>
</dbReference>
<dbReference type="InterPro" id="IPR036736">
    <property type="entry name" value="ACP-like_sf"/>
</dbReference>
<comment type="caution">
    <text evidence="7">The sequence shown here is derived from an EMBL/GenBank/DDBJ whole genome shotgun (WGS) entry which is preliminary data.</text>
</comment>
<dbReference type="GO" id="GO:0031177">
    <property type="term" value="F:phosphopantetheine binding"/>
    <property type="evidence" value="ECO:0007669"/>
    <property type="project" value="InterPro"/>
</dbReference>
<dbReference type="InterPro" id="IPR029058">
    <property type="entry name" value="AB_hydrolase_fold"/>
</dbReference>
<dbReference type="NCBIfam" id="TIGR01733">
    <property type="entry name" value="AA-adenyl-dom"/>
    <property type="match status" value="3"/>
</dbReference>
<dbReference type="Proteomes" id="UP000322244">
    <property type="component" value="Unassembled WGS sequence"/>
</dbReference>
<feature type="domain" description="Carrier" evidence="6">
    <location>
        <begin position="2677"/>
        <end position="2752"/>
    </location>
</feature>
<dbReference type="InterPro" id="IPR020845">
    <property type="entry name" value="AMP-binding_CS"/>
</dbReference>
<dbReference type="FunFam" id="3.30.300.30:FF:000010">
    <property type="entry name" value="Enterobactin synthetase component F"/>
    <property type="match status" value="1"/>
</dbReference>
<evidence type="ECO:0000256" key="2">
    <source>
        <dbReference type="ARBA" id="ARBA00006432"/>
    </source>
</evidence>
<dbReference type="CDD" id="cd17646">
    <property type="entry name" value="A_NRPS_AB3403-like"/>
    <property type="match status" value="2"/>
</dbReference>
<dbReference type="SUPFAM" id="SSF52777">
    <property type="entry name" value="CoA-dependent acyltransferases"/>
    <property type="match status" value="4"/>
</dbReference>